<keyword evidence="13 17" id="KW-1015">Disulfide bond</keyword>
<evidence type="ECO:0000256" key="7">
    <source>
        <dbReference type="ARBA" id="ARBA00022617"/>
    </source>
</evidence>
<evidence type="ECO:0000313" key="19">
    <source>
        <dbReference type="EMBL" id="KAK9932315.1"/>
    </source>
</evidence>
<feature type="binding site" evidence="16">
    <location>
        <position position="16"/>
    </location>
    <ligand>
        <name>Ca(2+)</name>
        <dbReference type="ChEBI" id="CHEBI:29108"/>
        <label>1</label>
    </ligand>
</feature>
<evidence type="ECO:0000256" key="8">
    <source>
        <dbReference type="ARBA" id="ARBA00022723"/>
    </source>
</evidence>
<comment type="catalytic activity">
    <reaction evidence="1">
        <text>2 a phenolic donor + H2O2 = 2 a phenolic radical donor + 2 H2O</text>
        <dbReference type="Rhea" id="RHEA:56136"/>
        <dbReference type="ChEBI" id="CHEBI:15377"/>
        <dbReference type="ChEBI" id="CHEBI:16240"/>
        <dbReference type="ChEBI" id="CHEBI:139520"/>
        <dbReference type="ChEBI" id="CHEBI:139521"/>
        <dbReference type="EC" id="1.11.1.7"/>
    </reaction>
</comment>
<evidence type="ECO:0000256" key="14">
    <source>
        <dbReference type="ARBA" id="ARBA00023324"/>
    </source>
</evidence>
<sequence length="256" mass="28228">MQGCDASVLLDGPNSEKTAVQNWGLGGFVIIDKIKTVLEQRCPGAVSCADILNLATRDALHLAGAPSYPVFTGRRDALTSSKSSVDLPSPSISWQASLDYFKSRGLNVLDMTTLLGSHTMGKTHCRFILDRLYNFNGTRRPDPSMDSSFLSSMRKLCPPRTKKGQSDPLVYLNPQSGANYTFTQSYYSRVLSNKAVLGVDQQLLFGNDTRDITDEFAAGFEDFRRSFALSMSRMGAIKVLTGNQGQIRRNCRIPNH</sequence>
<evidence type="ECO:0000256" key="12">
    <source>
        <dbReference type="ARBA" id="ARBA00023004"/>
    </source>
</evidence>
<evidence type="ECO:0000256" key="16">
    <source>
        <dbReference type="PIRSR" id="PIRSR600823-3"/>
    </source>
</evidence>
<evidence type="ECO:0000256" key="5">
    <source>
        <dbReference type="ARBA" id="ARBA00022525"/>
    </source>
</evidence>
<evidence type="ECO:0000256" key="2">
    <source>
        <dbReference type="ARBA" id="ARBA00002322"/>
    </source>
</evidence>
<dbReference type="PANTHER" id="PTHR31517">
    <property type="match status" value="1"/>
</dbReference>
<protein>
    <recommendedName>
        <fullName evidence="4">peroxidase</fullName>
        <ecNumber evidence="4">1.11.1.7</ecNumber>
    </recommendedName>
</protein>
<keyword evidence="11" id="KW-0560">Oxidoreductase</keyword>
<evidence type="ECO:0000256" key="13">
    <source>
        <dbReference type="ARBA" id="ARBA00023157"/>
    </source>
</evidence>
<dbReference type="Pfam" id="PF00141">
    <property type="entry name" value="peroxidase"/>
    <property type="match status" value="1"/>
</dbReference>
<dbReference type="FunFam" id="1.10.420.10:FF:000007">
    <property type="entry name" value="Peroxidase"/>
    <property type="match status" value="1"/>
</dbReference>
<dbReference type="CDD" id="cd00693">
    <property type="entry name" value="secretory_peroxidase"/>
    <property type="match status" value="1"/>
</dbReference>
<evidence type="ECO:0000256" key="10">
    <source>
        <dbReference type="ARBA" id="ARBA00022837"/>
    </source>
</evidence>
<dbReference type="PRINTS" id="PR00461">
    <property type="entry name" value="PLPEROXIDASE"/>
</dbReference>
<dbReference type="GO" id="GO:0042744">
    <property type="term" value="P:hydrogen peroxide catabolic process"/>
    <property type="evidence" value="ECO:0007669"/>
    <property type="project" value="UniProtKB-KW"/>
</dbReference>
<keyword evidence="20" id="KW-1185">Reference proteome</keyword>
<feature type="binding site" evidence="16">
    <location>
        <position position="119"/>
    </location>
    <ligand>
        <name>Ca(2+)</name>
        <dbReference type="ChEBI" id="CHEBI:29108"/>
        <label>2</label>
    </ligand>
</feature>
<dbReference type="PRINTS" id="PR00458">
    <property type="entry name" value="PEROXIDASE"/>
</dbReference>
<dbReference type="GO" id="GO:0006979">
    <property type="term" value="P:response to oxidative stress"/>
    <property type="evidence" value="ECO:0007669"/>
    <property type="project" value="InterPro"/>
</dbReference>
<dbReference type="PANTHER" id="PTHR31517:SF59">
    <property type="entry name" value="PEROXIDASE"/>
    <property type="match status" value="1"/>
</dbReference>
<proteinExistence type="inferred from homology"/>
<comment type="function">
    <text evidence="2">Removal of H(2)O(2), oxidation of toxic reductants, biosynthesis and degradation of lignin, suberization, auxin catabolism, response to environmental stresses such as wounding, pathogen attack and oxidative stress. These functions might be dependent on each isozyme/isoform in each plant tissue.</text>
</comment>
<feature type="disulfide bond" evidence="17">
    <location>
        <begin position="48"/>
        <end position="251"/>
    </location>
</feature>
<dbReference type="SUPFAM" id="SSF48113">
    <property type="entry name" value="Heme-dependent peroxidases"/>
    <property type="match status" value="1"/>
</dbReference>
<dbReference type="Proteomes" id="UP001457282">
    <property type="component" value="Unassembled WGS sequence"/>
</dbReference>
<evidence type="ECO:0000256" key="15">
    <source>
        <dbReference type="PIRSR" id="PIRSR600823-2"/>
    </source>
</evidence>
<dbReference type="Gene3D" id="1.10.420.10">
    <property type="entry name" value="Peroxidase, domain 2"/>
    <property type="match status" value="1"/>
</dbReference>
<dbReference type="Gene3D" id="1.10.520.10">
    <property type="match status" value="1"/>
</dbReference>
<evidence type="ECO:0000256" key="17">
    <source>
        <dbReference type="PIRSR" id="PIRSR600823-5"/>
    </source>
</evidence>
<comment type="similarity">
    <text evidence="3">Belongs to the peroxidase family. Ascorbate peroxidase subfamily.</text>
</comment>
<feature type="binding site" evidence="16">
    <location>
        <position position="7"/>
    </location>
    <ligand>
        <name>Ca(2+)</name>
        <dbReference type="ChEBI" id="CHEBI:29108"/>
        <label>1</label>
    </ligand>
</feature>
<keyword evidence="6" id="KW-0575">Peroxidase</keyword>
<feature type="binding site" evidence="15">
    <location>
        <position position="88"/>
    </location>
    <ligand>
        <name>substrate</name>
    </ligand>
</feature>
<dbReference type="InterPro" id="IPR002016">
    <property type="entry name" value="Haem_peroxidase"/>
</dbReference>
<dbReference type="PROSITE" id="PS50873">
    <property type="entry name" value="PEROXIDASE_4"/>
    <property type="match status" value="1"/>
</dbReference>
<keyword evidence="8 16" id="KW-0479">Metal-binding</keyword>
<evidence type="ECO:0000256" key="6">
    <source>
        <dbReference type="ARBA" id="ARBA00022559"/>
    </source>
</evidence>
<feature type="binding site" evidence="16">
    <location>
        <position position="5"/>
    </location>
    <ligand>
        <name>Ca(2+)</name>
        <dbReference type="ChEBI" id="CHEBI:29108"/>
        <label>1</label>
    </ligand>
</feature>
<evidence type="ECO:0000256" key="3">
    <source>
        <dbReference type="ARBA" id="ARBA00006873"/>
    </source>
</evidence>
<comment type="cofactor">
    <cofactor evidence="16">
        <name>heme b</name>
        <dbReference type="ChEBI" id="CHEBI:60344"/>
    </cofactor>
    <text evidence="16">Binds 1 heme b (iron(II)-protoporphyrin IX) group per subunit.</text>
</comment>
<evidence type="ECO:0000256" key="9">
    <source>
        <dbReference type="ARBA" id="ARBA00022729"/>
    </source>
</evidence>
<comment type="caution">
    <text evidence="19">The sequence shown here is derived from an EMBL/GenBank/DDBJ whole genome shotgun (WGS) entry which is preliminary data.</text>
</comment>
<evidence type="ECO:0000313" key="20">
    <source>
        <dbReference type="Proteomes" id="UP001457282"/>
    </source>
</evidence>
<evidence type="ECO:0000256" key="11">
    <source>
        <dbReference type="ARBA" id="ARBA00023002"/>
    </source>
</evidence>
<dbReference type="EC" id="1.11.1.7" evidence="4"/>
<dbReference type="GO" id="GO:0020037">
    <property type="term" value="F:heme binding"/>
    <property type="evidence" value="ECO:0007669"/>
    <property type="project" value="InterPro"/>
</dbReference>
<organism evidence="19 20">
    <name type="scientific">Rubus argutus</name>
    <name type="common">Southern blackberry</name>
    <dbReference type="NCBI Taxonomy" id="59490"/>
    <lineage>
        <taxon>Eukaryota</taxon>
        <taxon>Viridiplantae</taxon>
        <taxon>Streptophyta</taxon>
        <taxon>Embryophyta</taxon>
        <taxon>Tracheophyta</taxon>
        <taxon>Spermatophyta</taxon>
        <taxon>Magnoliopsida</taxon>
        <taxon>eudicotyledons</taxon>
        <taxon>Gunneridae</taxon>
        <taxon>Pentapetalae</taxon>
        <taxon>rosids</taxon>
        <taxon>fabids</taxon>
        <taxon>Rosales</taxon>
        <taxon>Rosaceae</taxon>
        <taxon>Rosoideae</taxon>
        <taxon>Rosoideae incertae sedis</taxon>
        <taxon>Rubus</taxon>
    </lineage>
</organism>
<dbReference type="AlphaFoldDB" id="A0AAW1X669"/>
<keyword evidence="10 16" id="KW-0106">Calcium</keyword>
<evidence type="ECO:0000259" key="18">
    <source>
        <dbReference type="PROSITE" id="PS50873"/>
    </source>
</evidence>
<keyword evidence="14" id="KW-0376">Hydrogen peroxide</keyword>
<dbReference type="GO" id="GO:0140825">
    <property type="term" value="F:lactoperoxidase activity"/>
    <property type="evidence" value="ECO:0007669"/>
    <property type="project" value="UniProtKB-EC"/>
</dbReference>
<reference evidence="19 20" key="1">
    <citation type="journal article" date="2023" name="G3 (Bethesda)">
        <title>A chromosome-length genome assembly and annotation of blackberry (Rubus argutus, cv. 'Hillquist').</title>
        <authorList>
            <person name="Bruna T."/>
            <person name="Aryal R."/>
            <person name="Dudchenko O."/>
            <person name="Sargent D.J."/>
            <person name="Mead D."/>
            <person name="Buti M."/>
            <person name="Cavallini A."/>
            <person name="Hytonen T."/>
            <person name="Andres J."/>
            <person name="Pham M."/>
            <person name="Weisz D."/>
            <person name="Mascagni F."/>
            <person name="Usai G."/>
            <person name="Natali L."/>
            <person name="Bassil N."/>
            <person name="Fernandez G.E."/>
            <person name="Lomsadze A."/>
            <person name="Armour M."/>
            <person name="Olukolu B."/>
            <person name="Poorten T."/>
            <person name="Britton C."/>
            <person name="Davik J."/>
            <person name="Ashrafi H."/>
            <person name="Aiden E.L."/>
            <person name="Borodovsky M."/>
            <person name="Worthington M."/>
        </authorList>
    </citation>
    <scope>NUCLEOTIDE SEQUENCE [LARGE SCALE GENOMIC DNA]</scope>
    <source>
        <strain evidence="19">PI 553951</strain>
    </source>
</reference>
<feature type="domain" description="Plant heme peroxidase family profile" evidence="18">
    <location>
        <begin position="1"/>
        <end position="255"/>
    </location>
</feature>
<dbReference type="GO" id="GO:0046872">
    <property type="term" value="F:metal ion binding"/>
    <property type="evidence" value="ECO:0007669"/>
    <property type="project" value="UniProtKB-KW"/>
</dbReference>
<keyword evidence="7" id="KW-0349">Heme</keyword>
<name>A0AAW1X669_RUBAR</name>
<dbReference type="InterPro" id="IPR010255">
    <property type="entry name" value="Haem_peroxidase_sf"/>
</dbReference>
<evidence type="ECO:0000256" key="4">
    <source>
        <dbReference type="ARBA" id="ARBA00012313"/>
    </source>
</evidence>
<keyword evidence="9" id="KW-0732">Signal</keyword>
<feature type="binding site" description="axial binding residue" evidence="16">
    <location>
        <position position="118"/>
    </location>
    <ligand>
        <name>heme b</name>
        <dbReference type="ChEBI" id="CHEBI:60344"/>
    </ligand>
    <ligandPart>
        <name>Fe</name>
        <dbReference type="ChEBI" id="CHEBI:18248"/>
    </ligandPart>
</feature>
<dbReference type="EMBL" id="JBEDUW010000004">
    <property type="protein sequence ID" value="KAK9932315.1"/>
    <property type="molecule type" value="Genomic_DNA"/>
</dbReference>
<feature type="disulfide bond" evidence="17">
    <location>
        <begin position="125"/>
        <end position="157"/>
    </location>
</feature>
<dbReference type="InterPro" id="IPR000823">
    <property type="entry name" value="Peroxidase_pln"/>
</dbReference>
<feature type="binding site" evidence="16">
    <location>
        <position position="3"/>
    </location>
    <ligand>
        <name>Ca(2+)</name>
        <dbReference type="ChEBI" id="CHEBI:29108"/>
        <label>1</label>
    </ligand>
</feature>
<dbReference type="PROSITE" id="PS00435">
    <property type="entry name" value="PEROXIDASE_1"/>
    <property type="match status" value="1"/>
</dbReference>
<gene>
    <name evidence="19" type="ORF">M0R45_019558</name>
</gene>
<dbReference type="InterPro" id="IPR019793">
    <property type="entry name" value="Peroxidases_heam-ligand_BS"/>
</dbReference>
<keyword evidence="12 16" id="KW-0408">Iron</keyword>
<evidence type="ECO:0000256" key="1">
    <source>
        <dbReference type="ARBA" id="ARBA00000189"/>
    </source>
</evidence>
<dbReference type="InterPro" id="IPR033905">
    <property type="entry name" value="Secretory_peroxidase"/>
</dbReference>
<comment type="cofactor">
    <cofactor evidence="16">
        <name>Ca(2+)</name>
        <dbReference type="ChEBI" id="CHEBI:29108"/>
    </cofactor>
    <text evidence="16">Binds 2 calcium ions per subunit.</text>
</comment>
<accession>A0AAW1X669</accession>
<keyword evidence="5" id="KW-0964">Secreted</keyword>